<dbReference type="InterPro" id="IPR005531">
    <property type="entry name" value="Asp23"/>
</dbReference>
<comment type="caution">
    <text evidence="2">The sequence shown here is derived from an EMBL/GenBank/DDBJ whole genome shotgun (WGS) entry which is preliminary data.</text>
</comment>
<sequence length="116" mass="12348">MTTPEVDISRSVLHDIAATTVEGITGAELASAPLKVGEVLRQQKGARNPRALKITREGDDVTVDLGLTVEYGQNLVKLAQQAQREVCQNIELMTGLKVRAVNVQVQGVSLPKGSSA</sequence>
<reference evidence="3" key="1">
    <citation type="journal article" date="2019" name="Int. J. Syst. Evol. Microbiol.">
        <title>The Global Catalogue of Microorganisms (GCM) 10K type strain sequencing project: providing services to taxonomists for standard genome sequencing and annotation.</title>
        <authorList>
            <consortium name="The Broad Institute Genomics Platform"/>
            <consortium name="The Broad Institute Genome Sequencing Center for Infectious Disease"/>
            <person name="Wu L."/>
            <person name="Ma J."/>
        </authorList>
    </citation>
    <scope>NUCLEOTIDE SEQUENCE [LARGE SCALE GENOMIC DNA]</scope>
    <source>
        <strain evidence="3">KCTC 33842</strain>
    </source>
</reference>
<dbReference type="Pfam" id="PF03780">
    <property type="entry name" value="Asp23"/>
    <property type="match status" value="1"/>
</dbReference>
<dbReference type="RefSeq" id="WP_386845817.1">
    <property type="nucleotide sequence ID" value="NZ_JBHUMK010000048.1"/>
</dbReference>
<protein>
    <submittedName>
        <fullName evidence="2">Asp23/Gls24 family envelope stress response protein</fullName>
    </submittedName>
</protein>
<evidence type="ECO:0000313" key="2">
    <source>
        <dbReference type="EMBL" id="MFD2609999.1"/>
    </source>
</evidence>
<organism evidence="2 3">
    <name type="scientific">Deinococcus taklimakanensis</name>
    <dbReference type="NCBI Taxonomy" id="536443"/>
    <lineage>
        <taxon>Bacteria</taxon>
        <taxon>Thermotogati</taxon>
        <taxon>Deinococcota</taxon>
        <taxon>Deinococci</taxon>
        <taxon>Deinococcales</taxon>
        <taxon>Deinococcaceae</taxon>
        <taxon>Deinococcus</taxon>
    </lineage>
</organism>
<gene>
    <name evidence="2" type="ORF">ACFSR9_11210</name>
</gene>
<evidence type="ECO:0000256" key="1">
    <source>
        <dbReference type="ARBA" id="ARBA00005721"/>
    </source>
</evidence>
<accession>A0ABW5P4G9</accession>
<dbReference type="PANTHER" id="PTHR34297">
    <property type="entry name" value="HYPOTHETICAL CYTOSOLIC PROTEIN-RELATED"/>
    <property type="match status" value="1"/>
</dbReference>
<dbReference type="EMBL" id="JBHUMK010000048">
    <property type="protein sequence ID" value="MFD2609999.1"/>
    <property type="molecule type" value="Genomic_DNA"/>
</dbReference>
<keyword evidence="3" id="KW-1185">Reference proteome</keyword>
<dbReference type="PANTHER" id="PTHR34297:SF1">
    <property type="entry name" value="ASP23_GLS24 FAMILY ENVELOPE STRESS RESPONSE PROTEIN"/>
    <property type="match status" value="1"/>
</dbReference>
<name>A0ABW5P4G9_9DEIO</name>
<proteinExistence type="inferred from homology"/>
<dbReference type="Proteomes" id="UP001597475">
    <property type="component" value="Unassembled WGS sequence"/>
</dbReference>
<evidence type="ECO:0000313" key="3">
    <source>
        <dbReference type="Proteomes" id="UP001597475"/>
    </source>
</evidence>
<comment type="similarity">
    <text evidence="1">Belongs to the asp23 family.</text>
</comment>